<evidence type="ECO:0000256" key="2">
    <source>
        <dbReference type="SAM" id="SignalP"/>
    </source>
</evidence>
<evidence type="ECO:0000313" key="4">
    <source>
        <dbReference type="Proteomes" id="UP001153365"/>
    </source>
</evidence>
<keyword evidence="4" id="KW-1185">Reference proteome</keyword>
<name>A0AAV0B4T3_PHAPC</name>
<evidence type="ECO:0000313" key="3">
    <source>
        <dbReference type="EMBL" id="CAH7677283.1"/>
    </source>
</evidence>
<dbReference type="Proteomes" id="UP001153365">
    <property type="component" value="Unassembled WGS sequence"/>
</dbReference>
<sequence length="552" mass="63787">MFAQRVCFLFWLNPTLIFWNRGVQGLFNIKSFGEKGEHLSHDSASWNSRDFYNPQQNIHVEDGSRMLPSSYPVSGDSSNQMAGEYNDWGDEISPVDEWYNHPDSAPNIEDAMNYRPQYTWNYETVEHSSLPGHNHQEVSYPHVGSSQDQASSSNNIQPVYNGDFYYGDHVNFEPHSNEWHPVPSFSPQAHQNVQTPYNGQMTETPDFHSIQNELLYSPHLPETSNRFYQNFDWDASNLNPALSSHNSGFKNTGAEIDHRGNSIGNQNSVSGTSKNPTGEEASPNIGAGNFYKGRMLRLIDVLKEGFSTCSQETVFKKYGLEAIPEEEAEYENPNIIDIPATTIEPSTQDPMRNYRQKLCRDLVNVLRIQWNGPDTLENEIFQFAYNFVLNQWGDKYPKAEEHIVQISIMGITYMKIIAKMYPTKSSEEFGRDESLFNYTEKFWNHCFSKHKEKEEAFRNFFKSIREGTSEDVAEEILSADFMRGKNTPYQIFSSIAKFTSSATYERLYRFAWYFCFFRTAVYYPELLFKLDTIPGNRLKKFIQMGISSFTQN</sequence>
<comment type="caution">
    <text evidence="3">The sequence shown here is derived from an EMBL/GenBank/DDBJ whole genome shotgun (WGS) entry which is preliminary data.</text>
</comment>
<feature type="compositionally biased region" description="Polar residues" evidence="1">
    <location>
        <begin position="144"/>
        <end position="154"/>
    </location>
</feature>
<gene>
    <name evidence="3" type="ORF">PPACK8108_LOCUS12417</name>
</gene>
<reference evidence="3" key="1">
    <citation type="submission" date="2022-06" db="EMBL/GenBank/DDBJ databases">
        <authorList>
            <consortium name="SYNGENTA / RWTH Aachen University"/>
        </authorList>
    </citation>
    <scope>NUCLEOTIDE SEQUENCE</scope>
</reference>
<feature type="region of interest" description="Disordered" evidence="1">
    <location>
        <begin position="250"/>
        <end position="285"/>
    </location>
</feature>
<accession>A0AAV0B4T3</accession>
<feature type="compositionally biased region" description="Polar residues" evidence="1">
    <location>
        <begin position="262"/>
        <end position="276"/>
    </location>
</feature>
<feature type="chain" id="PRO_5043561092" evidence="2">
    <location>
        <begin position="26"/>
        <end position="552"/>
    </location>
</feature>
<keyword evidence="2" id="KW-0732">Signal</keyword>
<feature type="signal peptide" evidence="2">
    <location>
        <begin position="1"/>
        <end position="25"/>
    </location>
</feature>
<dbReference type="EMBL" id="CALTRL010002977">
    <property type="protein sequence ID" value="CAH7677283.1"/>
    <property type="molecule type" value="Genomic_DNA"/>
</dbReference>
<dbReference type="AlphaFoldDB" id="A0AAV0B4T3"/>
<evidence type="ECO:0000256" key="1">
    <source>
        <dbReference type="SAM" id="MobiDB-lite"/>
    </source>
</evidence>
<feature type="region of interest" description="Disordered" evidence="1">
    <location>
        <begin position="132"/>
        <end position="154"/>
    </location>
</feature>
<protein>
    <submittedName>
        <fullName evidence="3">Expressed protein</fullName>
    </submittedName>
</protein>
<organism evidence="3 4">
    <name type="scientific">Phakopsora pachyrhizi</name>
    <name type="common">Asian soybean rust disease fungus</name>
    <dbReference type="NCBI Taxonomy" id="170000"/>
    <lineage>
        <taxon>Eukaryota</taxon>
        <taxon>Fungi</taxon>
        <taxon>Dikarya</taxon>
        <taxon>Basidiomycota</taxon>
        <taxon>Pucciniomycotina</taxon>
        <taxon>Pucciniomycetes</taxon>
        <taxon>Pucciniales</taxon>
        <taxon>Phakopsoraceae</taxon>
        <taxon>Phakopsora</taxon>
    </lineage>
</organism>
<proteinExistence type="predicted"/>